<dbReference type="Proteomes" id="UP001553843">
    <property type="component" value="Unassembled WGS sequence"/>
</dbReference>
<keyword evidence="1" id="KW-0472">Membrane</keyword>
<feature type="transmembrane region" description="Helical" evidence="1">
    <location>
        <begin position="42"/>
        <end position="61"/>
    </location>
</feature>
<evidence type="ECO:0008006" key="4">
    <source>
        <dbReference type="Google" id="ProtNLM"/>
    </source>
</evidence>
<dbReference type="RefSeq" id="WP_359779435.1">
    <property type="nucleotide sequence ID" value="NZ_JBEYRR010000006.1"/>
</dbReference>
<gene>
    <name evidence="2" type="ORF">AB0887_17800</name>
</gene>
<sequence length="388" mass="41192">MSAPWPAARLIAADAARRLLRHLWPAPLTERTRNRAYLRERLIALPLLTAVAAVAFGWAYAQIRADTTALRDSYRPALGDLADAEMSLRIADREAERSLAAGESVRLSGIGKRYLTRTTRATQSLNQVARSGALTTAERQELDVVSGLVVDYGTWIDFAQDNVGDPPLRAAGLSYARSMLCTPPVPARKTDPGGYPSCEPGHGSDATAVVDRISALEESLRGRLAERAALGGGVLAAAGVAAACLALLGLGLWRTQLFLRHRFHLRVSVPLLVASLPLLAVPFLTADAVLAHCAQQRAVTTAHQLSGATSPAIEATVEERPFGTPDPRLIASLDARADRDLAGGRLPGLGGAAPWVVPAGLLSAALSYATLHSYRREYVLISRSGAAL</sequence>
<evidence type="ECO:0000313" key="2">
    <source>
        <dbReference type="EMBL" id="MEW2363789.1"/>
    </source>
</evidence>
<feature type="transmembrane region" description="Helical" evidence="1">
    <location>
        <begin position="265"/>
        <end position="284"/>
    </location>
</feature>
<organism evidence="2 3">
    <name type="scientific">Streptomyces huasconensis</name>
    <dbReference type="NCBI Taxonomy" id="1854574"/>
    <lineage>
        <taxon>Bacteria</taxon>
        <taxon>Bacillati</taxon>
        <taxon>Actinomycetota</taxon>
        <taxon>Actinomycetes</taxon>
        <taxon>Kitasatosporales</taxon>
        <taxon>Streptomycetaceae</taxon>
        <taxon>Streptomyces</taxon>
    </lineage>
</organism>
<keyword evidence="1" id="KW-1133">Transmembrane helix</keyword>
<accession>A0ABV3LWG2</accession>
<feature type="transmembrane region" description="Helical" evidence="1">
    <location>
        <begin position="228"/>
        <end position="253"/>
    </location>
</feature>
<keyword evidence="3" id="KW-1185">Reference proteome</keyword>
<protein>
    <recommendedName>
        <fullName evidence="4">Integral membrane protein</fullName>
    </recommendedName>
</protein>
<dbReference type="EMBL" id="JBEYRS010000006">
    <property type="protein sequence ID" value="MEW2363789.1"/>
    <property type="molecule type" value="Genomic_DNA"/>
</dbReference>
<evidence type="ECO:0000256" key="1">
    <source>
        <dbReference type="SAM" id="Phobius"/>
    </source>
</evidence>
<reference evidence="2 3" key="1">
    <citation type="submission" date="2024-06" db="EMBL/GenBank/DDBJ databases">
        <title>The Natural Products Discovery Center: Release of the First 8490 Sequenced Strains for Exploring Actinobacteria Biosynthetic Diversity.</title>
        <authorList>
            <person name="Kalkreuter E."/>
            <person name="Kautsar S.A."/>
            <person name="Yang D."/>
            <person name="Bader C.D."/>
            <person name="Teijaro C.N."/>
            <person name="Fluegel L."/>
            <person name="Davis C.M."/>
            <person name="Simpson J.R."/>
            <person name="Lauterbach L."/>
            <person name="Steele A.D."/>
            <person name="Gui C."/>
            <person name="Meng S."/>
            <person name="Li G."/>
            <person name="Viehrig K."/>
            <person name="Ye F."/>
            <person name="Su P."/>
            <person name="Kiefer A.F."/>
            <person name="Nichols A."/>
            <person name="Cepeda A.J."/>
            <person name="Yan W."/>
            <person name="Fan B."/>
            <person name="Jiang Y."/>
            <person name="Adhikari A."/>
            <person name="Zheng C.-J."/>
            <person name="Schuster L."/>
            <person name="Cowan T.M."/>
            <person name="Smanski M.J."/>
            <person name="Chevrette M.G."/>
            <person name="De Carvalho L.P.S."/>
            <person name="Shen B."/>
        </authorList>
    </citation>
    <scope>NUCLEOTIDE SEQUENCE [LARGE SCALE GENOMIC DNA]</scope>
    <source>
        <strain evidence="2 3">NPDC047833</strain>
    </source>
</reference>
<feature type="transmembrane region" description="Helical" evidence="1">
    <location>
        <begin position="355"/>
        <end position="374"/>
    </location>
</feature>
<proteinExistence type="predicted"/>
<evidence type="ECO:0000313" key="3">
    <source>
        <dbReference type="Proteomes" id="UP001553843"/>
    </source>
</evidence>
<comment type="caution">
    <text evidence="2">The sequence shown here is derived from an EMBL/GenBank/DDBJ whole genome shotgun (WGS) entry which is preliminary data.</text>
</comment>
<name>A0ABV3LWG2_9ACTN</name>
<keyword evidence="1" id="KW-0812">Transmembrane</keyword>